<evidence type="ECO:0000259" key="3">
    <source>
        <dbReference type="PROSITE" id="PS50110"/>
    </source>
</evidence>
<dbReference type="Gene3D" id="2.40.50.1020">
    <property type="entry name" value="LytTr DNA-binding domain"/>
    <property type="match status" value="1"/>
</dbReference>
<dbReference type="PANTHER" id="PTHR48111:SF69">
    <property type="entry name" value="RESPONSE REGULATOR RECEIVER"/>
    <property type="match status" value="1"/>
</dbReference>
<dbReference type="InterPro" id="IPR039420">
    <property type="entry name" value="WalR-like"/>
</dbReference>
<dbReference type="RefSeq" id="WP_418891001.1">
    <property type="nucleotide sequence ID" value="NZ_JBEUWX010000002.1"/>
</dbReference>
<feature type="modified residue" description="4-aspartylphosphate" evidence="2">
    <location>
        <position position="77"/>
    </location>
</feature>
<reference evidence="6" key="1">
    <citation type="submission" date="2024-06" db="EMBL/GenBank/DDBJ databases">
        <title>Radixoralia hellwigii gen. nov., sp nov., isolated from a root canal in the human oral cavity.</title>
        <authorList>
            <person name="Bartsch S."/>
            <person name="Wittmer A."/>
            <person name="Schulz A.-K."/>
            <person name="Neumann-Schaal M."/>
            <person name="Wolf J."/>
            <person name="Gronow S."/>
            <person name="Tennert C."/>
            <person name="Haecker G."/>
            <person name="Cieplik F."/>
            <person name="Al-Ahmad A."/>
        </authorList>
    </citation>
    <scope>NUCLEOTIDE SEQUENCE [LARGE SCALE GENOMIC DNA]</scope>
    <source>
        <strain evidence="6">Wk13</strain>
    </source>
</reference>
<dbReference type="InterPro" id="IPR001789">
    <property type="entry name" value="Sig_transdc_resp-reg_receiver"/>
</dbReference>
<comment type="caution">
    <text evidence="5">The sequence shown here is derived from an EMBL/GenBank/DDBJ whole genome shotgun (WGS) entry which is preliminary data.</text>
</comment>
<dbReference type="PANTHER" id="PTHR48111">
    <property type="entry name" value="REGULATOR OF RPOS"/>
    <property type="match status" value="1"/>
</dbReference>
<dbReference type="PROSITE" id="PS50930">
    <property type="entry name" value="HTH_LYTTR"/>
    <property type="match status" value="1"/>
</dbReference>
<evidence type="ECO:0000313" key="5">
    <source>
        <dbReference type="EMBL" id="MFA9949904.1"/>
    </source>
</evidence>
<keyword evidence="2" id="KW-0597">Phosphoprotein</keyword>
<protein>
    <submittedName>
        <fullName evidence="5">LytTR family DNA-binding domain-containing protein</fullName>
    </submittedName>
</protein>
<name>A0ABV4UG82_9RHOO</name>
<keyword evidence="1 5" id="KW-0238">DNA-binding</keyword>
<dbReference type="GO" id="GO:0003677">
    <property type="term" value="F:DNA binding"/>
    <property type="evidence" value="ECO:0007669"/>
    <property type="project" value="UniProtKB-KW"/>
</dbReference>
<evidence type="ECO:0000256" key="1">
    <source>
        <dbReference type="ARBA" id="ARBA00023125"/>
    </source>
</evidence>
<evidence type="ECO:0000313" key="6">
    <source>
        <dbReference type="Proteomes" id="UP001574673"/>
    </source>
</evidence>
<dbReference type="SMART" id="SM00448">
    <property type="entry name" value="REC"/>
    <property type="match status" value="1"/>
</dbReference>
<feature type="domain" description="HTH LytTR-type" evidence="4">
    <location>
        <begin position="162"/>
        <end position="269"/>
    </location>
</feature>
<sequence>MSEEKMHEPTNAAVALSVVLVDDEAPARRRLRDVLADAAAQVPNEVVAEAADGHAAIAAITALAERSRRAVDLVLTDIRMPKMDGIELARHLVHLEIPPAIIFITAYDSYAVQAFELNAIDYLVKPVRLLRLVDALNKVSQRRASIPAQALADIQQGARAHLSCRERGRLLLIPIADILYLRADLKYVTARTAQREYLLDESLTQLEAEFSGYFIRLHRNALAAREAIVGFEKAIKDDGETQWQALIRGVPEKLPVSRRQWTIVRACMK</sequence>
<dbReference type="Pfam" id="PF00072">
    <property type="entry name" value="Response_reg"/>
    <property type="match status" value="1"/>
</dbReference>
<dbReference type="Proteomes" id="UP001574673">
    <property type="component" value="Unassembled WGS sequence"/>
</dbReference>
<evidence type="ECO:0000259" key="4">
    <source>
        <dbReference type="PROSITE" id="PS50930"/>
    </source>
</evidence>
<dbReference type="PROSITE" id="PS50110">
    <property type="entry name" value="RESPONSE_REGULATORY"/>
    <property type="match status" value="1"/>
</dbReference>
<dbReference type="EMBL" id="JBEUWX010000002">
    <property type="protein sequence ID" value="MFA9949904.1"/>
    <property type="molecule type" value="Genomic_DNA"/>
</dbReference>
<gene>
    <name evidence="5" type="ORF">ABCS64_06175</name>
</gene>
<dbReference type="InterPro" id="IPR007492">
    <property type="entry name" value="LytTR_DNA-bd_dom"/>
</dbReference>
<organism evidence="5 6">
    <name type="scientific">Dentiradicibacter hellwigii</name>
    <dbReference type="NCBI Taxonomy" id="3149053"/>
    <lineage>
        <taxon>Bacteria</taxon>
        <taxon>Pseudomonadati</taxon>
        <taxon>Pseudomonadota</taxon>
        <taxon>Betaproteobacteria</taxon>
        <taxon>Rhodocyclales</taxon>
        <taxon>Rhodocyclaceae</taxon>
        <taxon>Dentiradicibacter</taxon>
    </lineage>
</organism>
<dbReference type="InterPro" id="IPR011006">
    <property type="entry name" value="CheY-like_superfamily"/>
</dbReference>
<dbReference type="Gene3D" id="3.40.50.2300">
    <property type="match status" value="1"/>
</dbReference>
<dbReference type="SMART" id="SM00850">
    <property type="entry name" value="LytTR"/>
    <property type="match status" value="1"/>
</dbReference>
<feature type="domain" description="Response regulatory" evidence="3">
    <location>
        <begin position="17"/>
        <end position="140"/>
    </location>
</feature>
<evidence type="ECO:0000256" key="2">
    <source>
        <dbReference type="PROSITE-ProRule" id="PRU00169"/>
    </source>
</evidence>
<dbReference type="SUPFAM" id="SSF52172">
    <property type="entry name" value="CheY-like"/>
    <property type="match status" value="1"/>
</dbReference>
<accession>A0ABV4UG82</accession>
<keyword evidence="6" id="KW-1185">Reference proteome</keyword>
<dbReference type="Pfam" id="PF04397">
    <property type="entry name" value="LytTR"/>
    <property type="match status" value="1"/>
</dbReference>
<proteinExistence type="predicted"/>